<feature type="signal peptide" evidence="2">
    <location>
        <begin position="1"/>
        <end position="20"/>
    </location>
</feature>
<name>A0ABT7T2K6_9ALTE</name>
<dbReference type="Proteomes" id="UP001234343">
    <property type="component" value="Unassembled WGS sequence"/>
</dbReference>
<evidence type="ECO:0000313" key="4">
    <source>
        <dbReference type="EMBL" id="MDM7861989.1"/>
    </source>
</evidence>
<keyword evidence="5" id="KW-1185">Reference proteome</keyword>
<dbReference type="SUPFAM" id="SSF82171">
    <property type="entry name" value="DPP6 N-terminal domain-like"/>
    <property type="match status" value="1"/>
</dbReference>
<feature type="domain" description="Peptidase S9 prolyl oligopeptidase catalytic" evidence="3">
    <location>
        <begin position="436"/>
        <end position="646"/>
    </location>
</feature>
<dbReference type="InterPro" id="IPR002470">
    <property type="entry name" value="Peptidase_S9A"/>
</dbReference>
<evidence type="ECO:0000256" key="1">
    <source>
        <dbReference type="ARBA" id="ARBA00022801"/>
    </source>
</evidence>
<organism evidence="4 5">
    <name type="scientific">Alteromonas arenosi</name>
    <dbReference type="NCBI Taxonomy" id="3055817"/>
    <lineage>
        <taxon>Bacteria</taxon>
        <taxon>Pseudomonadati</taxon>
        <taxon>Pseudomonadota</taxon>
        <taxon>Gammaproteobacteria</taxon>
        <taxon>Alteromonadales</taxon>
        <taxon>Alteromonadaceae</taxon>
        <taxon>Alteromonas/Salinimonas group</taxon>
        <taxon>Alteromonas</taxon>
    </lineage>
</organism>
<dbReference type="PRINTS" id="PR00862">
    <property type="entry name" value="PROLIGOPTASE"/>
</dbReference>
<dbReference type="InterPro" id="IPR001375">
    <property type="entry name" value="Peptidase_S9_cat"/>
</dbReference>
<dbReference type="InterPro" id="IPR029058">
    <property type="entry name" value="AB_hydrolase_fold"/>
</dbReference>
<keyword evidence="1 4" id="KW-0378">Hydrolase</keyword>
<dbReference type="EC" id="3.4.-.-" evidence="4"/>
<accession>A0ABT7T2K6</accession>
<proteinExistence type="predicted"/>
<feature type="chain" id="PRO_5046902719" evidence="2">
    <location>
        <begin position="21"/>
        <end position="646"/>
    </location>
</feature>
<protein>
    <submittedName>
        <fullName evidence="4">S9 family peptidase</fullName>
        <ecNumber evidence="4">3.4.-.-</ecNumber>
    </submittedName>
</protein>
<reference evidence="4 5" key="1">
    <citation type="submission" date="2023-06" db="EMBL/GenBank/DDBJ databases">
        <title>Alteromonas sp. ASW11-36 isolated from intertidal sand.</title>
        <authorList>
            <person name="Li Y."/>
        </authorList>
    </citation>
    <scope>NUCLEOTIDE SEQUENCE [LARGE SCALE GENOMIC DNA]</scope>
    <source>
        <strain evidence="4 5">ASW11-36</strain>
    </source>
</reference>
<dbReference type="Pfam" id="PF00326">
    <property type="entry name" value="Peptidase_S9"/>
    <property type="match status" value="1"/>
</dbReference>
<dbReference type="EMBL" id="JAUCBP010000013">
    <property type="protein sequence ID" value="MDM7861989.1"/>
    <property type="molecule type" value="Genomic_DNA"/>
</dbReference>
<dbReference type="SUPFAM" id="SSF53474">
    <property type="entry name" value="alpha/beta-Hydrolases"/>
    <property type="match status" value="1"/>
</dbReference>
<gene>
    <name evidence="4" type="ORF">QTP81_15405</name>
</gene>
<dbReference type="GO" id="GO:0016787">
    <property type="term" value="F:hydrolase activity"/>
    <property type="evidence" value="ECO:0007669"/>
    <property type="project" value="UniProtKB-KW"/>
</dbReference>
<evidence type="ECO:0000259" key="3">
    <source>
        <dbReference type="Pfam" id="PF00326"/>
    </source>
</evidence>
<comment type="caution">
    <text evidence="4">The sequence shown here is derived from an EMBL/GenBank/DDBJ whole genome shotgun (WGS) entry which is preliminary data.</text>
</comment>
<dbReference type="RefSeq" id="WP_289366728.1">
    <property type="nucleotide sequence ID" value="NZ_JAUCBP010000013.1"/>
</dbReference>
<sequence>MLKYLALVLLISVVPHFSYAESISPAEFAKNDIYDTAELSPDGSKLAVRIIVDGKRQLAVFDVNTFETIGGARLGGNNEVGRFFWANDERIVMQIWQSRSWSPQPGYYGELFVVDFDGDNQELIYGYRAGENQVGSKVKRKEYVRGWARIISTLPEDDEHILIESEPWSDGGEKISTVHKLNIYNGRMSREITKAPINYSTFIADRQGDLQFVTGTDESNTQRTFRYVDEEWVEISSQLGDAFQPIAMNNAGTELIFVDDYEQDKEGLFAFNLETGDRRLIYTDENVDITSVSLNSDRSSAYALRLDDGYPTYAIFDGESEEAQIFKALLGTFTGYSLNILTRADKGRLWLLYAYNDIDSGTFYLYDREANKLQSLFSNFTHVPRSAMSESIPISFAARDGYQVSGYITYPVSVPETQNVPLITLVHGGPIARDYWVFDREVQMLAAQGYAVLRVNFRGSSGYGKAHRNAGYKRWGDLIQHDIIDATKYVISQGGIAADKVCIMGASFGGYSAVMSATIEPDLFKCAVATVGVYDLEMMHSEGDIPEALWGKSFVDMAIGSDPELLHAFSPVNNVSKLKAPVLIAHGEEDRRVPFEHAEALRAAMEANGKEYEWFVESTEAHGFYKEESRARYYETVAAFLAKHLQ</sequence>
<evidence type="ECO:0000313" key="5">
    <source>
        <dbReference type="Proteomes" id="UP001234343"/>
    </source>
</evidence>
<evidence type="ECO:0000256" key="2">
    <source>
        <dbReference type="SAM" id="SignalP"/>
    </source>
</evidence>
<keyword evidence="2" id="KW-0732">Signal</keyword>
<dbReference type="Gene3D" id="3.40.50.1820">
    <property type="entry name" value="alpha/beta hydrolase"/>
    <property type="match status" value="1"/>
</dbReference>
<dbReference type="PANTHER" id="PTHR42776">
    <property type="entry name" value="SERINE PEPTIDASE S9 FAMILY MEMBER"/>
    <property type="match status" value="1"/>
</dbReference>
<dbReference type="PANTHER" id="PTHR42776:SF27">
    <property type="entry name" value="DIPEPTIDYL PEPTIDASE FAMILY MEMBER 6"/>
    <property type="match status" value="1"/>
</dbReference>